<reference evidence="4 5" key="1">
    <citation type="submission" date="2015-12" db="EMBL/GenBank/DDBJ databases">
        <title>The genome of Folsomia candida.</title>
        <authorList>
            <person name="Faddeeva A."/>
            <person name="Derks M.F."/>
            <person name="Anvar Y."/>
            <person name="Smit S."/>
            <person name="Van Straalen N."/>
            <person name="Roelofs D."/>
        </authorList>
    </citation>
    <scope>NUCLEOTIDE SEQUENCE [LARGE SCALE GENOMIC DNA]</scope>
    <source>
        <strain evidence="4 5">VU population</strain>
        <tissue evidence="4">Whole body</tissue>
    </source>
</reference>
<dbReference type="InterPro" id="IPR001611">
    <property type="entry name" value="Leu-rich_rpt"/>
</dbReference>
<dbReference type="Pfam" id="PF13306">
    <property type="entry name" value="LRR_5"/>
    <property type="match status" value="1"/>
</dbReference>
<organism evidence="4 5">
    <name type="scientific">Folsomia candida</name>
    <name type="common">Springtail</name>
    <dbReference type="NCBI Taxonomy" id="158441"/>
    <lineage>
        <taxon>Eukaryota</taxon>
        <taxon>Metazoa</taxon>
        <taxon>Ecdysozoa</taxon>
        <taxon>Arthropoda</taxon>
        <taxon>Hexapoda</taxon>
        <taxon>Collembola</taxon>
        <taxon>Entomobryomorpha</taxon>
        <taxon>Isotomoidea</taxon>
        <taxon>Isotomidae</taxon>
        <taxon>Proisotominae</taxon>
        <taxon>Folsomia</taxon>
    </lineage>
</organism>
<dbReference type="PROSITE" id="PS51450">
    <property type="entry name" value="LRR"/>
    <property type="match status" value="8"/>
</dbReference>
<dbReference type="SMART" id="SM00364">
    <property type="entry name" value="LRR_BAC"/>
    <property type="match status" value="11"/>
</dbReference>
<dbReference type="InterPro" id="IPR032675">
    <property type="entry name" value="LRR_dom_sf"/>
</dbReference>
<dbReference type="GO" id="GO:0005615">
    <property type="term" value="C:extracellular space"/>
    <property type="evidence" value="ECO:0007669"/>
    <property type="project" value="TreeGrafter"/>
</dbReference>
<dbReference type="SUPFAM" id="SSF52058">
    <property type="entry name" value="L domain-like"/>
    <property type="match status" value="4"/>
</dbReference>
<dbReference type="Proteomes" id="UP000198287">
    <property type="component" value="Unassembled WGS sequence"/>
</dbReference>
<protein>
    <submittedName>
        <fullName evidence="4">Chaoptin</fullName>
    </submittedName>
</protein>
<dbReference type="InterPro" id="IPR050328">
    <property type="entry name" value="Dev_Immune_Receptor"/>
</dbReference>
<dbReference type="PANTHER" id="PTHR24373:SF275">
    <property type="entry name" value="TIR DOMAIN-CONTAINING PROTEIN"/>
    <property type="match status" value="1"/>
</dbReference>
<dbReference type="InterPro" id="IPR026906">
    <property type="entry name" value="LRR_5"/>
</dbReference>
<dbReference type="OMA" id="ECDCEIA"/>
<dbReference type="STRING" id="158441.A0A226F108"/>
<dbReference type="EMBL" id="LNIX01000001">
    <property type="protein sequence ID" value="OXA63158.1"/>
    <property type="molecule type" value="Genomic_DNA"/>
</dbReference>
<keyword evidence="3" id="KW-0677">Repeat</keyword>
<keyword evidence="1" id="KW-0433">Leucine-rich repeat</keyword>
<proteinExistence type="predicted"/>
<evidence type="ECO:0000256" key="2">
    <source>
        <dbReference type="ARBA" id="ARBA00022729"/>
    </source>
</evidence>
<dbReference type="InterPro" id="IPR003591">
    <property type="entry name" value="Leu-rich_rpt_typical-subtyp"/>
</dbReference>
<accession>A0A226F108</accession>
<dbReference type="SMART" id="SM00369">
    <property type="entry name" value="LRR_TYP"/>
    <property type="match status" value="22"/>
</dbReference>
<dbReference type="SMART" id="SM00365">
    <property type="entry name" value="LRR_SD22"/>
    <property type="match status" value="9"/>
</dbReference>
<dbReference type="OrthoDB" id="10022853at2759"/>
<dbReference type="GO" id="GO:0031012">
    <property type="term" value="C:extracellular matrix"/>
    <property type="evidence" value="ECO:0007669"/>
    <property type="project" value="TreeGrafter"/>
</dbReference>
<evidence type="ECO:0000313" key="4">
    <source>
        <dbReference type="EMBL" id="OXA63158.1"/>
    </source>
</evidence>
<evidence type="ECO:0000256" key="1">
    <source>
        <dbReference type="ARBA" id="ARBA00022614"/>
    </source>
</evidence>
<dbReference type="PANTHER" id="PTHR24373">
    <property type="entry name" value="SLIT RELATED LEUCINE-RICH REPEAT NEURONAL PROTEIN"/>
    <property type="match status" value="1"/>
</dbReference>
<comment type="caution">
    <text evidence="4">The sequence shown here is derived from an EMBL/GenBank/DDBJ whole genome shotgun (WGS) entry which is preliminary data.</text>
</comment>
<dbReference type="Gene3D" id="3.80.10.10">
    <property type="entry name" value="Ribonuclease Inhibitor"/>
    <property type="match status" value="8"/>
</dbReference>
<sequence length="1427" mass="161209">MTYKQLCGKRKMTTTNLKLLDHMVLARNKFVFLLLLLFSSGVGGGALFQQNELLPSSSLEASEFGLMLPSDRFLSCHFNTLCYCKYIKQNTEVHDTLVILWHQSSFNESIFLKAIMKEYNFSPKQKSGGQKHDYSNYVHPQYSPGGQVDIYQLIDNIVNSSTSSNIKFDPGPIFEFVCVNVPLAVIPTDYNAQGILSHVTVAGSKLSILDGSAFAGLEIQNIQLNKNELYFISEYAFSSMSNSLTVLDLSSNFLDEIPFAAFKSLKLLEWLNLSNNRIRTVEGDWFGLTMSLRQLTLSENSIGNLPQKLFHPFHRLIWLDLSSNFIRNLSQHNLPPNVQTVIMTNNPISVFPLGIFALRSLSWLVFSGCGIENVPNLYPRGTAATQLNQLDISHNLIQHWPNRPFASQLKILDLDVSKNYIVALPSGAFHSMNAFRISFGHNRLATIDPMAFDTLGPTLQYLNLDNNRLEGVPWVEIGNLTSLKHLYLGNNLIRDESLEKGKDMEFDCSNLQYFGLNGNGLTRLPRRILNSCISLIHLNLGYNQIGNLDELVTRKFKMLSTLILRNNPIHSLSFEGNSKPAYHHFFHDDKNNPTPTLPSASILNPNEVVLHGQQFHKSLDKIPNVFRPESFPRLFELSLSFCELSGELAPFPALALTNLEISNGLKSATSIKAESFQALRELEWIALDNNQIVNVSEYTFYSNKNITYVNLEFNRISVLPRQMFHPDIHHSMRELRFSHNKIQTIGSDSFLSFPVGNMDQSFQTTIDLSYNTIHTIERHAFTVPPPSPISLAVSATNSKIFSRSEGLNLFLRHNRITTVRSGAFSQEKFALVDIAFNLLTHFNFDTFGKKCLVGGVNISHNSIERINSHGGRRLLIKFLDASHNKLSYEGVKIRTVCPKELLDLSFNRIERVDGDLFPTNCSIKALYLKGNLISYVPEILFIRNHKLTHLDLAENKIRSLPRDSLVGSNIEILHLSSNQFVSIPVGSLAQISRRLKILDISGNALEHLDSTMFESIPGLVHLNLSSNRLSILPDNAFANLASLRELDLSHNYLRANFKELFHFVPKLKLLRICDCGITTLPHLPLPHLSTLDLSRNGLTEISTQSLTSLNRLRSLDLSHNLLQNSRLPNWTPLSNLVKLKLSNNPVKSLTRDTFFGLSRLESLEMLDLDRVDRFDSDVLSNLMNLKQLSVETYPNIEKYRFRLGAVLSGIGSLEELHVQIKESTLSDQLFGGILPGLRKLRVTGNNLRRIEEQAFEGLQNCLHMELTISGTSVEEIPSRIFELLLNAQWAKLDLSFNKISTLNSASLYPNSSFWFSKGTKLLQGGLVLTGNDMQCDCNLVWLGDWLRRWLRESFESHSALIPEVHAMYEVISETTCLDSRYSANTKIPLVRLYPDHICHASALSAANSLKYFNFLTFFLIIQLLIVS</sequence>
<name>A0A226F108_FOLCA</name>
<dbReference type="Pfam" id="PF13855">
    <property type="entry name" value="LRR_8"/>
    <property type="match status" value="6"/>
</dbReference>
<keyword evidence="5" id="KW-1185">Reference proteome</keyword>
<evidence type="ECO:0000313" key="5">
    <source>
        <dbReference type="Proteomes" id="UP000198287"/>
    </source>
</evidence>
<keyword evidence="2" id="KW-0732">Signal</keyword>
<evidence type="ECO:0000256" key="3">
    <source>
        <dbReference type="ARBA" id="ARBA00022737"/>
    </source>
</evidence>
<gene>
    <name evidence="4" type="ORF">Fcan01_01348</name>
</gene>